<accession>A0ABD2IUH1</accession>
<dbReference type="InterPro" id="IPR038765">
    <property type="entry name" value="Papain-like_cys_pep_sf"/>
</dbReference>
<evidence type="ECO:0008006" key="3">
    <source>
        <dbReference type="Google" id="ProtNLM"/>
    </source>
</evidence>
<gene>
    <name evidence="1" type="ORF">niasHT_031225</name>
</gene>
<dbReference type="EMBL" id="JBICBT010001238">
    <property type="protein sequence ID" value="KAL3076968.1"/>
    <property type="molecule type" value="Genomic_DNA"/>
</dbReference>
<evidence type="ECO:0000313" key="2">
    <source>
        <dbReference type="Proteomes" id="UP001620626"/>
    </source>
</evidence>
<name>A0ABD2IUH1_9BILA</name>
<organism evidence="1 2">
    <name type="scientific">Heterodera trifolii</name>
    <dbReference type="NCBI Taxonomy" id="157864"/>
    <lineage>
        <taxon>Eukaryota</taxon>
        <taxon>Metazoa</taxon>
        <taxon>Ecdysozoa</taxon>
        <taxon>Nematoda</taxon>
        <taxon>Chromadorea</taxon>
        <taxon>Rhabditida</taxon>
        <taxon>Tylenchina</taxon>
        <taxon>Tylenchomorpha</taxon>
        <taxon>Tylenchoidea</taxon>
        <taxon>Heteroderidae</taxon>
        <taxon>Heteroderinae</taxon>
        <taxon>Heterodera</taxon>
    </lineage>
</organism>
<evidence type="ECO:0000313" key="1">
    <source>
        <dbReference type="EMBL" id="KAL3076968.1"/>
    </source>
</evidence>
<proteinExistence type="predicted"/>
<dbReference type="AlphaFoldDB" id="A0ABD2IUH1"/>
<comment type="caution">
    <text evidence="1">The sequence shown here is derived from an EMBL/GenBank/DDBJ whole genome shotgun (WGS) entry which is preliminary data.</text>
</comment>
<dbReference type="SUPFAM" id="SSF54001">
    <property type="entry name" value="Cysteine proteinases"/>
    <property type="match status" value="1"/>
</dbReference>
<protein>
    <recommendedName>
        <fullName evidence="3">Ubiquitin-like protease family profile domain-containing protein</fullName>
    </recommendedName>
</protein>
<sequence>MRSIFLGKGRTELAHNVFTSTLPRRLICCFISTDAYSGDRKLSPFKFEHANVRAISAETNGQSFPSTPYLLSFDGAQQRFVRAFVDMYAGLGLDDSDTKTVSIGMQRFLSGWAFFVIPMTSTLDDTPGFELIRQGTCTLKVQFEKPIKEDGYEMLILGEFDSVLSINADRVLSTDGSVLNSGRKKRDMNSAQIDMLLRRMRVTSGKFIGVYPSDKIPLVLERQKRLRRYPHCMVVNTDREGTRGEHWIACYVPCAKRIEYFDSLGAAPNPDLSAYLNKFQHVQVNTHQIQFLSSDACGHFCVYFLASRCSGTPFCDVVETLRKTRGMADWLVKWYVRTLAGHV</sequence>
<reference evidence="1 2" key="1">
    <citation type="submission" date="2024-10" db="EMBL/GenBank/DDBJ databases">
        <authorList>
            <person name="Kim D."/>
        </authorList>
    </citation>
    <scope>NUCLEOTIDE SEQUENCE [LARGE SCALE GENOMIC DNA]</scope>
    <source>
        <strain evidence="1">BH-2024</strain>
    </source>
</reference>
<keyword evidence="2" id="KW-1185">Reference proteome</keyword>
<dbReference type="Gene3D" id="3.40.395.10">
    <property type="entry name" value="Adenoviral Proteinase, Chain A"/>
    <property type="match status" value="1"/>
</dbReference>
<dbReference type="Proteomes" id="UP001620626">
    <property type="component" value="Unassembled WGS sequence"/>
</dbReference>